<sequence>MNQKYGEAPPAYNTGAYPYGQQPQFQPLPTMPGPSVHQMYAPQQQQYNPYPQQSTTVVHVAPSHDAHHHHHTQTIIVVDRGVNHFLHFCISLFFFPWLFVWLFLCITKGC</sequence>
<gene>
    <name evidence="3" type="ORF">BV898_15181</name>
</gene>
<keyword evidence="2" id="KW-1133">Transmembrane helix</keyword>
<protein>
    <submittedName>
        <fullName evidence="3">Uncharacterized protein</fullName>
    </submittedName>
</protein>
<keyword evidence="4" id="KW-1185">Reference proteome</keyword>
<dbReference type="EMBL" id="MTYJ01000199">
    <property type="protein sequence ID" value="OWA50671.1"/>
    <property type="molecule type" value="Genomic_DNA"/>
</dbReference>
<keyword evidence="2" id="KW-0472">Membrane</keyword>
<reference evidence="4" key="1">
    <citation type="submission" date="2017-01" db="EMBL/GenBank/DDBJ databases">
        <title>Comparative genomics of anhydrobiosis in the tardigrade Hypsibius dujardini.</title>
        <authorList>
            <person name="Yoshida Y."/>
            <person name="Koutsovoulos G."/>
            <person name="Laetsch D."/>
            <person name="Stevens L."/>
            <person name="Kumar S."/>
            <person name="Horikawa D."/>
            <person name="Ishino K."/>
            <person name="Komine S."/>
            <person name="Tomita M."/>
            <person name="Blaxter M."/>
            <person name="Arakawa K."/>
        </authorList>
    </citation>
    <scope>NUCLEOTIDE SEQUENCE [LARGE SCALE GENOMIC DNA]</scope>
    <source>
        <strain evidence="4">Z151</strain>
    </source>
</reference>
<keyword evidence="2" id="KW-0812">Transmembrane</keyword>
<evidence type="ECO:0000313" key="4">
    <source>
        <dbReference type="Proteomes" id="UP000192578"/>
    </source>
</evidence>
<feature type="transmembrane region" description="Helical" evidence="2">
    <location>
        <begin position="85"/>
        <end position="106"/>
    </location>
</feature>
<evidence type="ECO:0000313" key="3">
    <source>
        <dbReference type="EMBL" id="OWA50671.1"/>
    </source>
</evidence>
<proteinExistence type="predicted"/>
<accession>A0A9X6NDF9</accession>
<comment type="caution">
    <text evidence="3">The sequence shown here is derived from an EMBL/GenBank/DDBJ whole genome shotgun (WGS) entry which is preliminary data.</text>
</comment>
<name>A0A9X6NDF9_HYPEX</name>
<feature type="region of interest" description="Disordered" evidence="1">
    <location>
        <begin position="1"/>
        <end position="24"/>
    </location>
</feature>
<dbReference type="Proteomes" id="UP000192578">
    <property type="component" value="Unassembled WGS sequence"/>
</dbReference>
<evidence type="ECO:0000256" key="2">
    <source>
        <dbReference type="SAM" id="Phobius"/>
    </source>
</evidence>
<dbReference type="AlphaFoldDB" id="A0A9X6NDF9"/>
<evidence type="ECO:0000256" key="1">
    <source>
        <dbReference type="SAM" id="MobiDB-lite"/>
    </source>
</evidence>
<organism evidence="3 4">
    <name type="scientific">Hypsibius exemplaris</name>
    <name type="common">Freshwater tardigrade</name>
    <dbReference type="NCBI Taxonomy" id="2072580"/>
    <lineage>
        <taxon>Eukaryota</taxon>
        <taxon>Metazoa</taxon>
        <taxon>Ecdysozoa</taxon>
        <taxon>Tardigrada</taxon>
        <taxon>Eutardigrada</taxon>
        <taxon>Parachela</taxon>
        <taxon>Hypsibioidea</taxon>
        <taxon>Hypsibiidae</taxon>
        <taxon>Hypsibius</taxon>
    </lineage>
</organism>